<evidence type="ECO:0000256" key="4">
    <source>
        <dbReference type="ARBA" id="ARBA00022771"/>
    </source>
</evidence>
<dbReference type="Proteomes" id="UP000728185">
    <property type="component" value="Unassembled WGS sequence"/>
</dbReference>
<dbReference type="InterPro" id="IPR013087">
    <property type="entry name" value="Znf_C2H2_type"/>
</dbReference>
<dbReference type="PROSITE" id="PS50157">
    <property type="entry name" value="ZINC_FINGER_C2H2_2"/>
    <property type="match status" value="1"/>
</dbReference>
<dbReference type="GO" id="GO:0000978">
    <property type="term" value="F:RNA polymerase II cis-regulatory region sequence-specific DNA binding"/>
    <property type="evidence" value="ECO:0007669"/>
    <property type="project" value="TreeGrafter"/>
</dbReference>
<dbReference type="GO" id="GO:0006357">
    <property type="term" value="P:regulation of transcription by RNA polymerase II"/>
    <property type="evidence" value="ECO:0007669"/>
    <property type="project" value="TreeGrafter"/>
</dbReference>
<comment type="caution">
    <text evidence="11">The sequence shown here is derived from an EMBL/GenBank/DDBJ whole genome shotgun (WGS) entry which is preliminary data.</text>
</comment>
<keyword evidence="12" id="KW-1185">Reference proteome</keyword>
<evidence type="ECO:0000256" key="8">
    <source>
        <dbReference type="PROSITE-ProRule" id="PRU00042"/>
    </source>
</evidence>
<organism evidence="11 12">
    <name type="scientific">Fasciolopsis buskii</name>
    <dbReference type="NCBI Taxonomy" id="27845"/>
    <lineage>
        <taxon>Eukaryota</taxon>
        <taxon>Metazoa</taxon>
        <taxon>Spiralia</taxon>
        <taxon>Lophotrochozoa</taxon>
        <taxon>Platyhelminthes</taxon>
        <taxon>Trematoda</taxon>
        <taxon>Digenea</taxon>
        <taxon>Plagiorchiida</taxon>
        <taxon>Echinostomata</taxon>
        <taxon>Echinostomatoidea</taxon>
        <taxon>Fasciolidae</taxon>
        <taxon>Fasciolopsis</taxon>
    </lineage>
</organism>
<evidence type="ECO:0000313" key="12">
    <source>
        <dbReference type="Proteomes" id="UP000728185"/>
    </source>
</evidence>
<keyword evidence="3" id="KW-0677">Repeat</keyword>
<comment type="subcellular location">
    <subcellularLocation>
        <location evidence="1">Nucleus</location>
    </subcellularLocation>
</comment>
<keyword evidence="2" id="KW-0479">Metal-binding</keyword>
<dbReference type="PANTHER" id="PTHR24404">
    <property type="entry name" value="ZINC FINGER PROTEIN"/>
    <property type="match status" value="1"/>
</dbReference>
<dbReference type="GO" id="GO:0003700">
    <property type="term" value="F:DNA-binding transcription factor activity"/>
    <property type="evidence" value="ECO:0007669"/>
    <property type="project" value="TreeGrafter"/>
</dbReference>
<evidence type="ECO:0000256" key="9">
    <source>
        <dbReference type="SAM" id="MobiDB-lite"/>
    </source>
</evidence>
<dbReference type="PANTHER" id="PTHR24404:SF114">
    <property type="entry name" value="KLUMPFUSS, ISOFORM B-RELATED"/>
    <property type="match status" value="1"/>
</dbReference>
<dbReference type="EMBL" id="LUCM01011629">
    <property type="protein sequence ID" value="KAA0183670.1"/>
    <property type="molecule type" value="Genomic_DNA"/>
</dbReference>
<keyword evidence="4 8" id="KW-0863">Zinc-finger</keyword>
<dbReference type="OrthoDB" id="6365676at2759"/>
<dbReference type="GO" id="GO:0008270">
    <property type="term" value="F:zinc ion binding"/>
    <property type="evidence" value="ECO:0007669"/>
    <property type="project" value="UniProtKB-KW"/>
</dbReference>
<protein>
    <submittedName>
        <fullName evidence="11">Zinc finger protein</fullName>
    </submittedName>
</protein>
<evidence type="ECO:0000256" key="1">
    <source>
        <dbReference type="ARBA" id="ARBA00004123"/>
    </source>
</evidence>
<evidence type="ECO:0000256" key="7">
    <source>
        <dbReference type="ARBA" id="ARBA00023242"/>
    </source>
</evidence>
<accession>A0A8E0RNB8</accession>
<dbReference type="SUPFAM" id="SSF57667">
    <property type="entry name" value="beta-beta-alpha zinc fingers"/>
    <property type="match status" value="1"/>
</dbReference>
<dbReference type="Gene3D" id="3.30.160.60">
    <property type="entry name" value="Classic Zinc Finger"/>
    <property type="match status" value="1"/>
</dbReference>
<keyword evidence="6" id="KW-0238">DNA-binding</keyword>
<reference evidence="11" key="1">
    <citation type="submission" date="2019-05" db="EMBL/GenBank/DDBJ databases">
        <title>Annotation for the trematode Fasciolopsis buski.</title>
        <authorList>
            <person name="Choi Y.-J."/>
        </authorList>
    </citation>
    <scope>NUCLEOTIDE SEQUENCE</scope>
    <source>
        <strain evidence="11">HT</strain>
        <tissue evidence="11">Whole worm</tissue>
    </source>
</reference>
<evidence type="ECO:0000259" key="10">
    <source>
        <dbReference type="PROSITE" id="PS50157"/>
    </source>
</evidence>
<dbReference type="SMART" id="SM00355">
    <property type="entry name" value="ZnF_C2H2"/>
    <property type="match status" value="3"/>
</dbReference>
<dbReference type="InterPro" id="IPR036236">
    <property type="entry name" value="Znf_C2H2_sf"/>
</dbReference>
<sequence length="463" mass="52599">MWFNWSTPILPSPLTPTNKTTVHDPYSLRANRSPMYQSKQEADPLFGFGMVLPPWLLLQWVRTLQKDEDVKSDMWHSISSKTVSNWESPLDLRTTGAMVPYGRLMPRITPKPKQIIGSNFLVQPNSLSALKSSVNTGTSGRISVYHQVRSTFDSETDFEPSTTSLHYSKPDERFPILLEQLSTSKTQRKRHCPGFRRARRSAAQTGVTAQTGVGKQPVTRCYQCKVLFPTLVELNTHFLVDHAFILRTELEHTKSWKSHALETMCVQSDPQTAIRGGLLTTGYPCPYCDYFAKWPTELQKHIMVHSKERPHRCVICGLSYKWKWDLGRHFDKSHHKNMNPYKKNCLVSCTGRSTGNKRDTLKRGPATTVGRPRAGTYSKHARSLLKRASLQKIDPVSCIHPLNTTNVSNELNSVHPIGDSVSETARIMQDFNGEPVHKKECVQHKFHLSRNSLNESDSAFTEV</sequence>
<dbReference type="InterPro" id="IPR050589">
    <property type="entry name" value="Ikaros_C2H2-ZF"/>
</dbReference>
<feature type="domain" description="C2H2-type" evidence="10">
    <location>
        <begin position="283"/>
        <end position="310"/>
    </location>
</feature>
<dbReference type="PROSITE" id="PS00028">
    <property type="entry name" value="ZINC_FINGER_C2H2_1"/>
    <property type="match status" value="1"/>
</dbReference>
<evidence type="ECO:0000313" key="11">
    <source>
        <dbReference type="EMBL" id="KAA0183670.1"/>
    </source>
</evidence>
<feature type="compositionally biased region" description="Basic residues" evidence="9">
    <location>
        <begin position="188"/>
        <end position="200"/>
    </location>
</feature>
<feature type="region of interest" description="Disordered" evidence="9">
    <location>
        <begin position="188"/>
        <end position="208"/>
    </location>
</feature>
<gene>
    <name evidence="11" type="ORF">FBUS_01649</name>
</gene>
<dbReference type="AlphaFoldDB" id="A0A8E0RNB8"/>
<evidence type="ECO:0000256" key="6">
    <source>
        <dbReference type="ARBA" id="ARBA00023125"/>
    </source>
</evidence>
<evidence type="ECO:0000256" key="2">
    <source>
        <dbReference type="ARBA" id="ARBA00022723"/>
    </source>
</evidence>
<evidence type="ECO:0000256" key="5">
    <source>
        <dbReference type="ARBA" id="ARBA00022833"/>
    </source>
</evidence>
<dbReference type="Pfam" id="PF13909">
    <property type="entry name" value="zf-H2C2_5"/>
    <property type="match status" value="1"/>
</dbReference>
<evidence type="ECO:0000256" key="3">
    <source>
        <dbReference type="ARBA" id="ARBA00022737"/>
    </source>
</evidence>
<keyword evidence="7" id="KW-0539">Nucleus</keyword>
<dbReference type="GO" id="GO:0005634">
    <property type="term" value="C:nucleus"/>
    <property type="evidence" value="ECO:0007669"/>
    <property type="project" value="UniProtKB-SubCell"/>
</dbReference>
<proteinExistence type="predicted"/>
<keyword evidence="5" id="KW-0862">Zinc</keyword>
<name>A0A8E0RNB8_9TREM</name>